<sequence>MVILWDILSGFELLAQSQLFVNFFFGFRWLAAIVRSLRTLKWKICLSDLQGGLLNNPALSGSEILDSGAFPPCYKN</sequence>
<evidence type="ECO:0000313" key="3">
    <source>
        <dbReference type="Proteomes" id="UP000670092"/>
    </source>
</evidence>
<name>A0A8H7YMU8_AJECA</name>
<organism evidence="2 3">
    <name type="scientific">Ajellomyces capsulatus</name>
    <name type="common">Darling's disease fungus</name>
    <name type="synonym">Histoplasma capsulatum</name>
    <dbReference type="NCBI Taxonomy" id="5037"/>
    <lineage>
        <taxon>Eukaryota</taxon>
        <taxon>Fungi</taxon>
        <taxon>Dikarya</taxon>
        <taxon>Ascomycota</taxon>
        <taxon>Pezizomycotina</taxon>
        <taxon>Eurotiomycetes</taxon>
        <taxon>Eurotiomycetidae</taxon>
        <taxon>Onygenales</taxon>
        <taxon>Ajellomycetaceae</taxon>
        <taxon>Histoplasma</taxon>
    </lineage>
</organism>
<dbReference type="AlphaFoldDB" id="A0A8H7YMU8"/>
<evidence type="ECO:0000256" key="1">
    <source>
        <dbReference type="SAM" id="Phobius"/>
    </source>
</evidence>
<gene>
    <name evidence="2" type="ORF">I7I52_05472</name>
</gene>
<feature type="transmembrane region" description="Helical" evidence="1">
    <location>
        <begin position="20"/>
        <end position="37"/>
    </location>
</feature>
<reference evidence="2 3" key="1">
    <citation type="submission" date="2021-01" db="EMBL/GenBank/DDBJ databases">
        <title>Chromosome-level genome assembly of a human fungal pathogen reveals clustering of transcriptionally co-regulated genes.</title>
        <authorList>
            <person name="Voorhies M."/>
            <person name="Cohen S."/>
            <person name="Shea T.P."/>
            <person name="Petrus S."/>
            <person name="Munoz J.F."/>
            <person name="Poplawski S."/>
            <person name="Goldman W.E."/>
            <person name="Michael T."/>
            <person name="Cuomo C.A."/>
            <person name="Sil A."/>
            <person name="Beyhan S."/>
        </authorList>
    </citation>
    <scope>NUCLEOTIDE SEQUENCE [LARGE SCALE GENOMIC DNA]</scope>
    <source>
        <strain evidence="2 3">G184AR</strain>
    </source>
</reference>
<protein>
    <submittedName>
        <fullName evidence="2">Uncharacterized protein</fullName>
    </submittedName>
</protein>
<keyword evidence="1" id="KW-0472">Membrane</keyword>
<evidence type="ECO:0000313" key="2">
    <source>
        <dbReference type="EMBL" id="KAG5293981.1"/>
    </source>
</evidence>
<dbReference type="VEuPathDB" id="FungiDB:I7I52_05472"/>
<comment type="caution">
    <text evidence="2">The sequence shown here is derived from an EMBL/GenBank/DDBJ whole genome shotgun (WGS) entry which is preliminary data.</text>
</comment>
<accession>A0A8H7YMU8</accession>
<dbReference type="Proteomes" id="UP000670092">
    <property type="component" value="Unassembled WGS sequence"/>
</dbReference>
<keyword evidence="1" id="KW-1133">Transmembrane helix</keyword>
<proteinExistence type="predicted"/>
<keyword evidence="1" id="KW-0812">Transmembrane</keyword>
<dbReference type="EMBL" id="JAEVHI010000004">
    <property type="protein sequence ID" value="KAG5293981.1"/>
    <property type="molecule type" value="Genomic_DNA"/>
</dbReference>